<organism evidence="9 10">
    <name type="scientific">Enteractinococcus coprophilus</name>
    <dbReference type="NCBI Taxonomy" id="1027633"/>
    <lineage>
        <taxon>Bacteria</taxon>
        <taxon>Bacillati</taxon>
        <taxon>Actinomycetota</taxon>
        <taxon>Actinomycetes</taxon>
        <taxon>Micrococcales</taxon>
        <taxon>Micrococcaceae</taxon>
    </lineage>
</organism>
<evidence type="ECO:0000256" key="6">
    <source>
        <dbReference type="ARBA" id="ARBA00023136"/>
    </source>
</evidence>
<dbReference type="GO" id="GO:0055085">
    <property type="term" value="P:transmembrane transport"/>
    <property type="evidence" value="ECO:0007669"/>
    <property type="project" value="InterPro"/>
</dbReference>
<keyword evidence="6 7" id="KW-0472">Membrane</keyword>
<proteinExistence type="inferred from homology"/>
<dbReference type="Proteomes" id="UP000319746">
    <property type="component" value="Unassembled WGS sequence"/>
</dbReference>
<reference evidence="9 10" key="1">
    <citation type="submission" date="2019-06" db="EMBL/GenBank/DDBJ databases">
        <title>Sequencing the genomes of 1000 actinobacteria strains.</title>
        <authorList>
            <person name="Klenk H.-P."/>
        </authorList>
    </citation>
    <scope>NUCLEOTIDE SEQUENCE [LARGE SCALE GENOMIC DNA]</scope>
    <source>
        <strain evidence="9 10">DSM 24083</strain>
    </source>
</reference>
<comment type="subcellular location">
    <subcellularLocation>
        <location evidence="1 7">Cell membrane</location>
        <topology evidence="1 7">Multi-pass membrane protein</topology>
    </subcellularLocation>
</comment>
<dbReference type="PANTHER" id="PTHR43163:SF6">
    <property type="entry name" value="DIPEPTIDE TRANSPORT SYSTEM PERMEASE PROTEIN DPPB-RELATED"/>
    <property type="match status" value="1"/>
</dbReference>
<keyword evidence="5 7" id="KW-1133">Transmembrane helix</keyword>
<dbReference type="OrthoDB" id="9778910at2"/>
<name>A0A543AG95_9MICC</name>
<dbReference type="EMBL" id="VFOU01000003">
    <property type="protein sequence ID" value="TQL71595.1"/>
    <property type="molecule type" value="Genomic_DNA"/>
</dbReference>
<dbReference type="AlphaFoldDB" id="A0A543AG95"/>
<evidence type="ECO:0000259" key="8">
    <source>
        <dbReference type="PROSITE" id="PS50928"/>
    </source>
</evidence>
<evidence type="ECO:0000313" key="10">
    <source>
        <dbReference type="Proteomes" id="UP000319746"/>
    </source>
</evidence>
<dbReference type="PANTHER" id="PTHR43163">
    <property type="entry name" value="DIPEPTIDE TRANSPORT SYSTEM PERMEASE PROTEIN DPPB-RELATED"/>
    <property type="match status" value="1"/>
</dbReference>
<dbReference type="PROSITE" id="PS50928">
    <property type="entry name" value="ABC_TM1"/>
    <property type="match status" value="1"/>
</dbReference>
<keyword evidence="10" id="KW-1185">Reference proteome</keyword>
<dbReference type="InterPro" id="IPR000515">
    <property type="entry name" value="MetI-like"/>
</dbReference>
<feature type="transmembrane region" description="Helical" evidence="7">
    <location>
        <begin position="145"/>
        <end position="163"/>
    </location>
</feature>
<dbReference type="InterPro" id="IPR035906">
    <property type="entry name" value="MetI-like_sf"/>
</dbReference>
<dbReference type="CDD" id="cd06261">
    <property type="entry name" value="TM_PBP2"/>
    <property type="match status" value="1"/>
</dbReference>
<dbReference type="SUPFAM" id="SSF161098">
    <property type="entry name" value="MetI-like"/>
    <property type="match status" value="1"/>
</dbReference>
<accession>A0A543AG95</accession>
<feature type="domain" description="ABC transmembrane type-1" evidence="8">
    <location>
        <begin position="62"/>
        <end position="266"/>
    </location>
</feature>
<dbReference type="RefSeq" id="WP_141867298.1">
    <property type="nucleotide sequence ID" value="NZ_BAABAN010000001.1"/>
</dbReference>
<keyword evidence="4 7" id="KW-0812">Transmembrane</keyword>
<keyword evidence="3" id="KW-1003">Cell membrane</keyword>
<evidence type="ECO:0000256" key="3">
    <source>
        <dbReference type="ARBA" id="ARBA00022475"/>
    </source>
</evidence>
<evidence type="ECO:0000313" key="9">
    <source>
        <dbReference type="EMBL" id="TQL71595.1"/>
    </source>
</evidence>
<sequence>MRNEILRRVGISLLIVIAVSIVVFAPTLLLPDAPGRMDESPVSQYFGWLAGLLDGKLLGAHVINTLVLLVAAVIIATPLGVLIGIASARRRLRRQKHRLHWLSLVLTALPEFIVGLALLGIYAIVVLPILPAVSAPKTQVWESPIQLMLPLATLVLVATPYVVRTTRSALVEALDSASVEMARLKGVPENQVVTGHVLPHTIGPVAKAIAVQLTWLISGVVIIEYLFQYPGIGQALVAAVTQRDVPVVQAIALLVVVACVVVHLLAQLVDVAASPRLRRTHA</sequence>
<evidence type="ECO:0000256" key="7">
    <source>
        <dbReference type="RuleBase" id="RU363032"/>
    </source>
</evidence>
<evidence type="ECO:0000256" key="2">
    <source>
        <dbReference type="ARBA" id="ARBA00022448"/>
    </source>
</evidence>
<dbReference type="Gene3D" id="1.10.3720.10">
    <property type="entry name" value="MetI-like"/>
    <property type="match status" value="1"/>
</dbReference>
<evidence type="ECO:0000256" key="1">
    <source>
        <dbReference type="ARBA" id="ARBA00004651"/>
    </source>
</evidence>
<feature type="transmembrane region" description="Helical" evidence="7">
    <location>
        <begin position="247"/>
        <end position="269"/>
    </location>
</feature>
<dbReference type="GO" id="GO:0005886">
    <property type="term" value="C:plasma membrane"/>
    <property type="evidence" value="ECO:0007669"/>
    <property type="project" value="UniProtKB-SubCell"/>
</dbReference>
<feature type="transmembrane region" description="Helical" evidence="7">
    <location>
        <begin position="62"/>
        <end position="87"/>
    </location>
</feature>
<comment type="caution">
    <text evidence="9">The sequence shown here is derived from an EMBL/GenBank/DDBJ whole genome shotgun (WGS) entry which is preliminary data.</text>
</comment>
<evidence type="ECO:0000256" key="4">
    <source>
        <dbReference type="ARBA" id="ARBA00022692"/>
    </source>
</evidence>
<comment type="similarity">
    <text evidence="7">Belongs to the binding-protein-dependent transport system permease family.</text>
</comment>
<keyword evidence="2 7" id="KW-0813">Transport</keyword>
<feature type="transmembrane region" description="Helical" evidence="7">
    <location>
        <begin position="12"/>
        <end position="30"/>
    </location>
</feature>
<dbReference type="Pfam" id="PF00528">
    <property type="entry name" value="BPD_transp_1"/>
    <property type="match status" value="1"/>
</dbReference>
<protein>
    <submittedName>
        <fullName evidence="9">Peptide/nickel transport system permease protein</fullName>
    </submittedName>
</protein>
<feature type="transmembrane region" description="Helical" evidence="7">
    <location>
        <begin position="99"/>
        <end position="125"/>
    </location>
</feature>
<gene>
    <name evidence="9" type="ORF">FB556_2083</name>
</gene>
<feature type="transmembrane region" description="Helical" evidence="7">
    <location>
        <begin position="208"/>
        <end position="227"/>
    </location>
</feature>
<evidence type="ECO:0000256" key="5">
    <source>
        <dbReference type="ARBA" id="ARBA00022989"/>
    </source>
</evidence>